<dbReference type="InterPro" id="IPR000873">
    <property type="entry name" value="AMP-dep_synth/lig_dom"/>
</dbReference>
<name>A0A428RGU8_9HYPO</name>
<dbReference type="PANTHER" id="PTHR42921:SF4">
    <property type="entry name" value="ACETOACETYL-COA SYNTHASE (AFU_ORTHOLOGUE AFUA_8G04770)"/>
    <property type="match status" value="1"/>
</dbReference>
<dbReference type="SMART" id="SM00906">
    <property type="entry name" value="Fungal_trans"/>
    <property type="match status" value="1"/>
</dbReference>
<dbReference type="InterPro" id="IPR007219">
    <property type="entry name" value="XnlR_reg_dom"/>
</dbReference>
<dbReference type="InterPro" id="IPR042099">
    <property type="entry name" value="ANL_N_sf"/>
</dbReference>
<proteinExistence type="predicted"/>
<evidence type="ECO:0000313" key="4">
    <source>
        <dbReference type="Proteomes" id="UP000287972"/>
    </source>
</evidence>
<feature type="domain" description="Xylanolytic transcriptional activator regulatory" evidence="2">
    <location>
        <begin position="826"/>
        <end position="900"/>
    </location>
</feature>
<gene>
    <name evidence="3" type="ORF">CEP51_009680</name>
</gene>
<dbReference type="GO" id="GO:0006351">
    <property type="term" value="P:DNA-templated transcription"/>
    <property type="evidence" value="ECO:0007669"/>
    <property type="project" value="InterPro"/>
</dbReference>
<reference evidence="3 4" key="1">
    <citation type="submission" date="2017-06" db="EMBL/GenBank/DDBJ databases">
        <title>Comparative genomic analysis of Ambrosia Fusariam Clade fungi.</title>
        <authorList>
            <person name="Stajich J.E."/>
            <person name="Carrillo J."/>
            <person name="Kijimoto T."/>
            <person name="Eskalen A."/>
            <person name="O'Donnell K."/>
            <person name="Kasson M."/>
        </authorList>
    </citation>
    <scope>NUCLEOTIDE SEQUENCE [LARGE SCALE GENOMIC DNA]</scope>
    <source>
        <strain evidence="3 4">NRRL62606</strain>
    </source>
</reference>
<dbReference type="PROSITE" id="PS00455">
    <property type="entry name" value="AMP_BINDING"/>
    <property type="match status" value="1"/>
</dbReference>
<comment type="caution">
    <text evidence="3">The sequence shown here is derived from an EMBL/GenBank/DDBJ whole genome shotgun (WGS) entry which is preliminary data.</text>
</comment>
<dbReference type="InterPro" id="IPR045851">
    <property type="entry name" value="AMP-bd_C_sf"/>
</dbReference>
<dbReference type="InterPro" id="IPR020845">
    <property type="entry name" value="AMP-binding_CS"/>
</dbReference>
<dbReference type="GO" id="GO:0008270">
    <property type="term" value="F:zinc ion binding"/>
    <property type="evidence" value="ECO:0007669"/>
    <property type="project" value="InterPro"/>
</dbReference>
<protein>
    <recommendedName>
        <fullName evidence="2">Xylanolytic transcriptional activator regulatory domain-containing protein</fullName>
    </recommendedName>
</protein>
<dbReference type="Pfam" id="PF04082">
    <property type="entry name" value="Fungal_trans"/>
    <property type="match status" value="1"/>
</dbReference>
<organism evidence="3 4">
    <name type="scientific">Fusarium floridanum</name>
    <dbReference type="NCBI Taxonomy" id="1325733"/>
    <lineage>
        <taxon>Eukaryota</taxon>
        <taxon>Fungi</taxon>
        <taxon>Dikarya</taxon>
        <taxon>Ascomycota</taxon>
        <taxon>Pezizomycotina</taxon>
        <taxon>Sordariomycetes</taxon>
        <taxon>Hypocreomycetidae</taxon>
        <taxon>Hypocreales</taxon>
        <taxon>Nectriaceae</taxon>
        <taxon>Fusarium</taxon>
        <taxon>Fusarium solani species complex</taxon>
    </lineage>
</organism>
<evidence type="ECO:0000256" key="1">
    <source>
        <dbReference type="ARBA" id="ARBA00023242"/>
    </source>
</evidence>
<dbReference type="EMBL" id="NKCL01000280">
    <property type="protein sequence ID" value="RSL76743.1"/>
    <property type="molecule type" value="Genomic_DNA"/>
</dbReference>
<dbReference type="Pfam" id="PF00501">
    <property type="entry name" value="AMP-binding"/>
    <property type="match status" value="1"/>
</dbReference>
<dbReference type="Gene3D" id="3.40.50.12780">
    <property type="entry name" value="N-terminal domain of ligase-like"/>
    <property type="match status" value="2"/>
</dbReference>
<dbReference type="GO" id="GO:0030729">
    <property type="term" value="F:acetoacetate-CoA ligase activity"/>
    <property type="evidence" value="ECO:0007669"/>
    <property type="project" value="TreeGrafter"/>
</dbReference>
<dbReference type="Proteomes" id="UP000287972">
    <property type="component" value="Unassembled WGS sequence"/>
</dbReference>
<keyword evidence="4" id="KW-1185">Reference proteome</keyword>
<sequence>MGKPANPVIWSPSEYDLTRSNLARFRDLVNKKYGLLLSTYHDIHKWSVDPATAGDFWMELFDFLEMRASKPPLRAFEQATFQAERNMYPSPRFFPGARFNFAGSVWQSRDASAIAMYEATEGSLETRPVTWGQLYRDVEILADAMRTHGVKVGDRVAAIVETSGLAISLCLATLSIGAIWSSVSPDFGSRAILDRLLRIDPALVFTDTSVNYNGKARNIVSTIREWAKTVSSMDSVRKIILHGKDAGLEAEFSKMTDLGTFKNNRTRKTLQFEQLPFDHPGFIFYSSGTTGAPKCILHSAGGVMLQIKKDYMLQIDVQPGDILFQYTTMAWIMVSVFGTSAKYLTDLMDSNHNPREDHDLSALRRVTSTGSVLPSDVAQWFYNSGFPKTVHLISGSGGTDCACSFVTANPLTPVHADEISGKSLGMAVDVFDPLSSKPVSIRDTGKPGELVCTQPFPSQPLTFWGPKGSDKYRGAYFSTFPGVWTQGDLIRINPTTGGIQMLGRSDGVLNPSGVRFGSAEIYNVVRLFPEVEDSVCVGQRRPQDRDESVVLFLKVKTPERATIVLKERIKHKIHENLSKRHVPRYVFYVDDIPYSNVGKKLEIIVKKIINGQNAESTVVANPDSLLIYYKYFDIEKATNSVYSGELSNWEYHGVLAHVLSVRFSHLTQKQGHDPFYPYAPRLACSGDITQRLKIDTKAIKERTTEPTPELAWKYVKAYFEGAREAAFGLVDRTSFETRLRAHLEGYSKNEDPAWYALRNAIYATGCRLELSKTGKFRHAFQTSWTYFSNCLSVHLELLYFQTSIMAIQALTIMGYFSDSIGRFCLEYMLSTVALRLACSKGLHRQAASSWNMSQEEKELRNRIFWAAYCLEKNCAARSGRPSMIDDDQISCSLPQKDHGEGSSNSKYAITVIKLAQMSSLTSKKLTLIETHQQSAEVLVRTVAELDQKLKTLASHVQKVVDLDSPLEPGKPGQDIDLQQAIYIRMAYYTIVLDVHTPLSYPWSQRLFNLQGDPDLQLQVQASSETVIQTARKAAMATQFVRLDACTSILIGFHCPLYALINMFVHILEDTQRSTVQSNLSLLDIGVSHFLRVEFNSESEVSQQFPKEVAQLARQAVEGSNSGMTGSVEGSGVLNLLGSIGHSEKPGLNNWVDPMGDGFSSSLLDLDFEHCSTFLPNPDFEDLMNFLY</sequence>
<dbReference type="SUPFAM" id="SSF56801">
    <property type="entry name" value="Acetyl-CoA synthetase-like"/>
    <property type="match status" value="1"/>
</dbReference>
<dbReference type="Gene3D" id="3.30.300.30">
    <property type="match status" value="1"/>
</dbReference>
<dbReference type="GO" id="GO:0003677">
    <property type="term" value="F:DNA binding"/>
    <property type="evidence" value="ECO:0007669"/>
    <property type="project" value="InterPro"/>
</dbReference>
<evidence type="ECO:0000313" key="3">
    <source>
        <dbReference type="EMBL" id="RSL76743.1"/>
    </source>
</evidence>
<dbReference type="PANTHER" id="PTHR42921">
    <property type="entry name" value="ACETOACETYL-COA SYNTHETASE"/>
    <property type="match status" value="1"/>
</dbReference>
<dbReference type="AlphaFoldDB" id="A0A428RGU8"/>
<dbReference type="CDD" id="cd12148">
    <property type="entry name" value="fungal_TF_MHR"/>
    <property type="match status" value="1"/>
</dbReference>
<evidence type="ECO:0000259" key="2">
    <source>
        <dbReference type="SMART" id="SM00906"/>
    </source>
</evidence>
<keyword evidence="1" id="KW-0539">Nucleus</keyword>
<accession>A0A428RGU8</accession>